<dbReference type="Gene3D" id="3.40.50.720">
    <property type="entry name" value="NAD(P)-binding Rossmann-like Domain"/>
    <property type="match status" value="1"/>
</dbReference>
<organism evidence="2 3">
    <name type="scientific">Pseudomonas pohangensis</name>
    <dbReference type="NCBI Taxonomy" id="364197"/>
    <lineage>
        <taxon>Bacteria</taxon>
        <taxon>Pseudomonadati</taxon>
        <taxon>Pseudomonadota</taxon>
        <taxon>Gammaproteobacteria</taxon>
        <taxon>Pseudomonadales</taxon>
        <taxon>Pseudomonadaceae</taxon>
        <taxon>Pseudomonas</taxon>
    </lineage>
</organism>
<dbReference type="Pfam" id="PF07993">
    <property type="entry name" value="NAD_binding_4"/>
    <property type="match status" value="1"/>
</dbReference>
<gene>
    <name evidence="2" type="ORF">SAMN05216296_1632</name>
</gene>
<reference evidence="3" key="1">
    <citation type="submission" date="2016-10" db="EMBL/GenBank/DDBJ databases">
        <authorList>
            <person name="Varghese N."/>
            <person name="Submissions S."/>
        </authorList>
    </citation>
    <scope>NUCLEOTIDE SEQUENCE [LARGE SCALE GENOMIC DNA]</scope>
    <source>
        <strain evidence="3">DSM 17875</strain>
    </source>
</reference>
<dbReference type="STRING" id="364197.SAMN05216296_1632"/>
<evidence type="ECO:0000313" key="3">
    <source>
        <dbReference type="Proteomes" id="UP000243232"/>
    </source>
</evidence>
<dbReference type="OrthoDB" id="109735at2"/>
<evidence type="ECO:0000259" key="1">
    <source>
        <dbReference type="Pfam" id="PF07993"/>
    </source>
</evidence>
<evidence type="ECO:0000313" key="2">
    <source>
        <dbReference type="EMBL" id="SDU07622.1"/>
    </source>
</evidence>
<dbReference type="InterPro" id="IPR036291">
    <property type="entry name" value="NAD(P)-bd_dom_sf"/>
</dbReference>
<dbReference type="AlphaFoldDB" id="A0A1H2FJZ3"/>
<dbReference type="EMBL" id="LT629785">
    <property type="protein sequence ID" value="SDU07622.1"/>
    <property type="molecule type" value="Genomic_DNA"/>
</dbReference>
<accession>A0A1H2FJZ3</accession>
<dbReference type="InterPro" id="IPR013120">
    <property type="entry name" value="FAR_NAD-bd"/>
</dbReference>
<keyword evidence="3" id="KW-1185">Reference proteome</keyword>
<dbReference type="RefSeq" id="WP_090194046.1">
    <property type="nucleotide sequence ID" value="NZ_LT629785.1"/>
</dbReference>
<feature type="domain" description="Thioester reductase (TE)" evidence="1">
    <location>
        <begin position="9"/>
        <end position="65"/>
    </location>
</feature>
<name>A0A1H2FJZ3_9PSED</name>
<dbReference type="SUPFAM" id="SSF51735">
    <property type="entry name" value="NAD(P)-binding Rossmann-fold domains"/>
    <property type="match status" value="1"/>
</dbReference>
<proteinExistence type="predicted"/>
<dbReference type="Proteomes" id="UP000243232">
    <property type="component" value="Chromosome I"/>
</dbReference>
<protein>
    <submittedName>
        <fullName evidence="2">Male sterility protein</fullName>
    </submittedName>
</protein>
<sequence length="73" mass="7927">MRKTVTVFGATGVAGSVCVDELLRQQVFNVQVLARKSGQASGVAHTASEMHAQYDVWQQADARIIEADATRHN</sequence>